<feature type="domain" description="TonB C-terminal" evidence="12">
    <location>
        <begin position="113"/>
        <end position="202"/>
    </location>
</feature>
<keyword evidence="9 10" id="KW-0472">Membrane</keyword>
<dbReference type="Pfam" id="PF03544">
    <property type="entry name" value="TonB_C"/>
    <property type="match status" value="1"/>
</dbReference>
<evidence type="ECO:0000256" key="11">
    <source>
        <dbReference type="SAM" id="MobiDB-lite"/>
    </source>
</evidence>
<comment type="caution">
    <text evidence="13">The sequence shown here is derived from an EMBL/GenBank/DDBJ whole genome shotgun (WGS) entry which is preliminary data.</text>
</comment>
<evidence type="ECO:0000256" key="7">
    <source>
        <dbReference type="ARBA" id="ARBA00022927"/>
    </source>
</evidence>
<dbReference type="InterPro" id="IPR051045">
    <property type="entry name" value="TonB-dependent_transducer"/>
</dbReference>
<dbReference type="InterPro" id="IPR006260">
    <property type="entry name" value="TonB/TolA_C"/>
</dbReference>
<evidence type="ECO:0000313" key="14">
    <source>
        <dbReference type="Proteomes" id="UP001165293"/>
    </source>
</evidence>
<feature type="region of interest" description="Disordered" evidence="11">
    <location>
        <begin position="43"/>
        <end position="137"/>
    </location>
</feature>
<evidence type="ECO:0000256" key="3">
    <source>
        <dbReference type="ARBA" id="ARBA00022448"/>
    </source>
</evidence>
<organism evidence="13 14">
    <name type="scientific">Noviluteimonas lactosilytica</name>
    <dbReference type="NCBI Taxonomy" id="2888523"/>
    <lineage>
        <taxon>Bacteria</taxon>
        <taxon>Pseudomonadati</taxon>
        <taxon>Pseudomonadota</taxon>
        <taxon>Gammaproteobacteria</taxon>
        <taxon>Lysobacterales</taxon>
        <taxon>Lysobacteraceae</taxon>
        <taxon>Noviluteimonas</taxon>
    </lineage>
</organism>
<keyword evidence="5 10" id="KW-0997">Cell inner membrane</keyword>
<name>A0ABS8JDE5_9GAMM</name>
<comment type="function">
    <text evidence="10">Interacts with outer membrane receptor proteins that carry out high-affinity binding and energy dependent uptake into the periplasmic space of specific substrates. It could act to transduce energy from the cytoplasmic membrane to specific energy-requiring processes in the outer membrane, resulting in the release into the periplasm of ligands bound by these outer membrane proteins.</text>
</comment>
<proteinExistence type="inferred from homology"/>
<dbReference type="RefSeq" id="WP_230525237.1">
    <property type="nucleotide sequence ID" value="NZ_JAJGAK010000001.1"/>
</dbReference>
<protein>
    <recommendedName>
        <fullName evidence="10">Protein TonB</fullName>
    </recommendedName>
</protein>
<keyword evidence="10" id="KW-0735">Signal-anchor</keyword>
<evidence type="ECO:0000256" key="8">
    <source>
        <dbReference type="ARBA" id="ARBA00022989"/>
    </source>
</evidence>
<sequence>MTSSTAALTRWIPSHRGLIAIGAAFLAGLLLFLIVWSGQRGASPAPVRATADAPGFTPLPAPMPRDADGASGMEEPDEQALADQPRLEEAPRPAAAPAAPTAPTPSRAPNAIAEASSPTPISSPAPRYPQRALRRRETGTVRVQVEVGADGVPTDVSVAASSNSRDLDRAALDAVRKWRFAPAIRDGQAVAGTVVVPIEFRL</sequence>
<evidence type="ECO:0000256" key="4">
    <source>
        <dbReference type="ARBA" id="ARBA00022475"/>
    </source>
</evidence>
<evidence type="ECO:0000256" key="9">
    <source>
        <dbReference type="ARBA" id="ARBA00023136"/>
    </source>
</evidence>
<keyword evidence="8 10" id="KW-1133">Transmembrane helix</keyword>
<gene>
    <name evidence="13" type="ORF">LK996_00600</name>
</gene>
<dbReference type="PANTHER" id="PTHR33446:SF2">
    <property type="entry name" value="PROTEIN TONB"/>
    <property type="match status" value="1"/>
</dbReference>
<dbReference type="PRINTS" id="PR01374">
    <property type="entry name" value="TONBPROTEIN"/>
</dbReference>
<evidence type="ECO:0000256" key="1">
    <source>
        <dbReference type="ARBA" id="ARBA00004383"/>
    </source>
</evidence>
<dbReference type="Gene3D" id="3.30.1150.10">
    <property type="match status" value="1"/>
</dbReference>
<comment type="subcellular location">
    <subcellularLocation>
        <location evidence="1 10">Cell inner membrane</location>
        <topology evidence="1 10">Single-pass membrane protein</topology>
        <orientation evidence="1 10">Periplasmic side</orientation>
    </subcellularLocation>
</comment>
<evidence type="ECO:0000259" key="12">
    <source>
        <dbReference type="PROSITE" id="PS52015"/>
    </source>
</evidence>
<evidence type="ECO:0000256" key="6">
    <source>
        <dbReference type="ARBA" id="ARBA00022692"/>
    </source>
</evidence>
<comment type="similarity">
    <text evidence="2 10">Belongs to the TonB family.</text>
</comment>
<keyword evidence="14" id="KW-1185">Reference proteome</keyword>
<evidence type="ECO:0000256" key="10">
    <source>
        <dbReference type="RuleBase" id="RU362123"/>
    </source>
</evidence>
<dbReference type="EMBL" id="JAJGAK010000001">
    <property type="protein sequence ID" value="MCC8361583.1"/>
    <property type="molecule type" value="Genomic_DNA"/>
</dbReference>
<feature type="transmembrane region" description="Helical" evidence="10">
    <location>
        <begin position="18"/>
        <end position="38"/>
    </location>
</feature>
<evidence type="ECO:0000313" key="13">
    <source>
        <dbReference type="EMBL" id="MCC8361583.1"/>
    </source>
</evidence>
<dbReference type="PROSITE" id="PS52015">
    <property type="entry name" value="TONB_CTD"/>
    <property type="match status" value="1"/>
</dbReference>
<dbReference type="SUPFAM" id="SSF74653">
    <property type="entry name" value="TolA/TonB C-terminal domain"/>
    <property type="match status" value="1"/>
</dbReference>
<keyword evidence="4 10" id="KW-1003">Cell membrane</keyword>
<dbReference type="Proteomes" id="UP001165293">
    <property type="component" value="Unassembled WGS sequence"/>
</dbReference>
<accession>A0ABS8JDE5</accession>
<dbReference type="InterPro" id="IPR037682">
    <property type="entry name" value="TonB_C"/>
</dbReference>
<keyword evidence="6 10" id="KW-0812">Transmembrane</keyword>
<evidence type="ECO:0000256" key="2">
    <source>
        <dbReference type="ARBA" id="ARBA00006555"/>
    </source>
</evidence>
<dbReference type="PANTHER" id="PTHR33446">
    <property type="entry name" value="PROTEIN TONB-RELATED"/>
    <property type="match status" value="1"/>
</dbReference>
<feature type="compositionally biased region" description="Low complexity" evidence="11">
    <location>
        <begin position="92"/>
        <end position="120"/>
    </location>
</feature>
<reference evidence="13" key="1">
    <citation type="submission" date="2021-10" db="EMBL/GenBank/DDBJ databases">
        <authorList>
            <person name="Lyu M."/>
            <person name="Wang X."/>
            <person name="Meng X."/>
            <person name="Xu K."/>
        </authorList>
    </citation>
    <scope>NUCLEOTIDE SEQUENCE</scope>
    <source>
        <strain evidence="13">A6</strain>
    </source>
</reference>
<dbReference type="InterPro" id="IPR003538">
    <property type="entry name" value="TonB"/>
</dbReference>
<keyword evidence="7 10" id="KW-0653">Protein transport</keyword>
<evidence type="ECO:0000256" key="5">
    <source>
        <dbReference type="ARBA" id="ARBA00022519"/>
    </source>
</evidence>
<dbReference type="NCBIfam" id="TIGR01352">
    <property type="entry name" value="tonB_Cterm"/>
    <property type="match status" value="1"/>
</dbReference>
<keyword evidence="3 10" id="KW-0813">Transport</keyword>